<dbReference type="Gene3D" id="3.30.950.30">
    <property type="entry name" value="Schlafen, AAA domain"/>
    <property type="match status" value="1"/>
</dbReference>
<dbReference type="InterPro" id="IPR038461">
    <property type="entry name" value="Schlafen_AlbA_2_dom_sf"/>
</dbReference>
<evidence type="ECO:0000313" key="3">
    <source>
        <dbReference type="Proteomes" id="UP000255515"/>
    </source>
</evidence>
<name>A0A376C148_9FLAO</name>
<evidence type="ECO:0000259" key="1">
    <source>
        <dbReference type="Pfam" id="PF04326"/>
    </source>
</evidence>
<accession>A0A376C148</accession>
<protein>
    <submittedName>
        <fullName evidence="2">Divergent AAA domain</fullName>
    </submittedName>
</protein>
<evidence type="ECO:0000313" key="2">
    <source>
        <dbReference type="EMBL" id="SSZ55913.1"/>
    </source>
</evidence>
<dbReference type="Proteomes" id="UP000255515">
    <property type="component" value="Unassembled WGS sequence"/>
</dbReference>
<proteinExistence type="predicted"/>
<sequence length="1227" mass="144420">MKNFEIPNHRSHRKYTLLSIEENHCIVQNIEDGHTNHCFLIPHKVGDVFWLFEKSINAYNGNITFEYSILNLYEKDAYYDFNIIKETEQFLIVSNFPHLTFAAPLSFKEDKASTQIRLFVKNIDLDKNKLFFSKDENDTPPSTPYYETDLSVFEQNKIYHLPFIKNHINRNGTRFLVVEYEGKHYHISVPEKHKNTHFEKEIECQLSYHPEGDRYYLKLTRYALISAQYKKGNQYPFTLQSITLDAETATQCWILKDENGYINHYYPDSDLSKNDDFPTVKEGDVLMLYVWKINEKGYLSLSQNASVIRSAKYEIEDVFSQIGYQGAEQELFYDLGKEQLEKQIPTEEKPSFLEQYHDGENLWFFTYFNFLDEKIDETIEENNYPFTEKILDTYIRLERWLIYTSDYLKNFLPYKAAIIIEKAETKIESLEAQKEAIHLIINEKETIFFEQILSQLKNTRYLPKQRKDTFKALIKIIDFIHHDETRSLCYTIFTLLYKNNLLVEQEKFYISRLIEKKLQDSKSFISEFHSLHENQKSQIKKVIPFQYLLCVFTAHAENTMYHLFSSVTLARFLSQYYQDIRYLKLAISIITKNGNFTPNFFLYDDVFDMSFEQMNDMVTYPDFQEGHYEGKGKIIQSSQNLIIIPQNHFNKKIPHLTHPIAEIEEFNISVHSSYFDRKIDFSTEKKLLLTEIHHFLNFFKNKSNKNIEKFKIGHEYIGKVKSVQHNLFCFLQSKFENEYIEPLLHTNCFNRSNFFGNIKRYLSPSDSIRYLVENIAYDKTQISCLNFLKNHAENHLKHPKLTKGIVIFENQKDTYVITEEGWPVLIQNQSFPIDAVLKVEITEYDQDATAFIPSMAAPIEETWDNLPPTELYRKYLEEAGVLLPTSNEAIDNPENTIHLNEDFRKSVVLLLNCLDQYKNFILDDREKIACLFVQIILSGIIKSGRSYHYYTELEEIKNNGQTVENSEQLCNISKDALHIMHLFDQPKKEIPETNWKLASLKQLVQAYHTTLKYGEDETAKNLFIKLIFKELEFIGLAKNQKFLEEIKKIKDFSDPIIHQPEEERKIIGVETKNQEFKSSLFYSASHESQEKVIMKSICGFLNSSNPSSSLFIGVKDTGEVVGLENDLKFTPKIKSLDQYQNHIQSLIVGAFPKEINHLIDFIFHKAGNLDYLEIKIPKYDKPVSYDNEFYQRQGIQTRILKGTDLTDFMYRKAHGLDINNDAPPSEK</sequence>
<dbReference type="RefSeq" id="WP_002688710.1">
    <property type="nucleotide sequence ID" value="NZ_UFTJ01000002.1"/>
</dbReference>
<dbReference type="AlphaFoldDB" id="A0A376C148"/>
<dbReference type="Pfam" id="PF04326">
    <property type="entry name" value="SLFN_AlbA_2"/>
    <property type="match status" value="1"/>
</dbReference>
<feature type="domain" description="Schlafen AlbA-2" evidence="1">
    <location>
        <begin position="1070"/>
        <end position="1199"/>
    </location>
</feature>
<organism evidence="2 3">
    <name type="scientific">Bergeyella zoohelcum</name>
    <dbReference type="NCBI Taxonomy" id="1015"/>
    <lineage>
        <taxon>Bacteria</taxon>
        <taxon>Pseudomonadati</taxon>
        <taxon>Bacteroidota</taxon>
        <taxon>Flavobacteriia</taxon>
        <taxon>Flavobacteriales</taxon>
        <taxon>Weeksellaceae</taxon>
        <taxon>Bergeyella</taxon>
    </lineage>
</organism>
<reference evidence="2 3" key="1">
    <citation type="submission" date="2018-06" db="EMBL/GenBank/DDBJ databases">
        <authorList>
            <consortium name="Pathogen Informatics"/>
            <person name="Doyle S."/>
        </authorList>
    </citation>
    <scope>NUCLEOTIDE SEQUENCE [LARGE SCALE GENOMIC DNA]</scope>
    <source>
        <strain evidence="2 3">NCTC11661</strain>
    </source>
</reference>
<dbReference type="InterPro" id="IPR007421">
    <property type="entry name" value="Schlafen_AlbA_2_dom"/>
</dbReference>
<dbReference type="EMBL" id="UFTJ01000002">
    <property type="protein sequence ID" value="SSZ55913.1"/>
    <property type="molecule type" value="Genomic_DNA"/>
</dbReference>
<gene>
    <name evidence="2" type="ORF">NCTC11661_01312</name>
</gene>